<name>A0ACC6TNC4_9CREN</name>
<proteinExistence type="predicted"/>
<dbReference type="EMBL" id="JZWS03000003">
    <property type="protein sequence ID" value="MEW9491303.1"/>
    <property type="molecule type" value="Genomic_DNA"/>
</dbReference>
<sequence length="163" mass="18516">MENVIFDTAGFLAGLENYFNKVYTTPQVVEEVRDSYSRGLLSLATSSGKVIVMQPERRNVEDVRNVLRKIGEYTLSQTDVSIIALAIQLKPSVVFTDDFSVQNVLARLNIKYNSVKLNKSVKIEKEYQYVCKNCGKVYRTRKDACEICGGEIIKTTKNINKIY</sequence>
<comment type="caution">
    <text evidence="1">The sequence shown here is derived from an EMBL/GenBank/DDBJ whole genome shotgun (WGS) entry which is preliminary data.</text>
</comment>
<accession>A0ACC6TNC4</accession>
<keyword evidence="1" id="KW-0540">Nuclease</keyword>
<keyword evidence="1" id="KW-0378">Hydrolase</keyword>
<evidence type="ECO:0000313" key="2">
    <source>
        <dbReference type="Proteomes" id="UP000053480"/>
    </source>
</evidence>
<organism evidence="1 2">
    <name type="scientific">Candidatus Aramenus sulfurataquae</name>
    <dbReference type="NCBI Taxonomy" id="1326980"/>
    <lineage>
        <taxon>Archaea</taxon>
        <taxon>Thermoproteota</taxon>
        <taxon>Thermoprotei</taxon>
        <taxon>Sulfolobales</taxon>
        <taxon>Sulfolobaceae</taxon>
        <taxon>Candidatus Aramenus</taxon>
    </lineage>
</organism>
<reference evidence="1" key="1">
    <citation type="submission" date="2024-07" db="EMBL/GenBank/DDBJ databases">
        <title>Metagenome and Metagenome-Assembled Genomes of Archaea from a hot spring from the geothermal field of Los Azufres, Mexico.</title>
        <authorList>
            <person name="Marin-Paredes R."/>
            <person name="Martinez-Romero E."/>
            <person name="Servin-Garciduenas L.E."/>
        </authorList>
    </citation>
    <scope>NUCLEOTIDE SEQUENCE</scope>
    <source>
        <strain evidence="1">AZ1-454</strain>
    </source>
</reference>
<evidence type="ECO:0000313" key="1">
    <source>
        <dbReference type="EMBL" id="MEW9491303.1"/>
    </source>
</evidence>
<dbReference type="Proteomes" id="UP000053480">
    <property type="component" value="Unassembled WGS sequence"/>
</dbReference>
<gene>
    <name evidence="1" type="ORF">TQ35_0003750</name>
</gene>
<protein>
    <submittedName>
        <fullName evidence="1">NOB1 family endonuclease</fullName>
    </submittedName>
</protein>
<keyword evidence="1" id="KW-0255">Endonuclease</keyword>